<dbReference type="AlphaFoldDB" id="A0A1E3LB91"/>
<dbReference type="EC" id="1.3.1.33" evidence="2"/>
<reference evidence="2 3" key="1">
    <citation type="submission" date="2016-08" db="EMBL/GenBank/DDBJ databases">
        <title>Genome sequencing of Paenibacillus sp. TI45-13ar, isolated from Korean traditional nuruk.</title>
        <authorList>
            <person name="Kim S.-J."/>
        </authorList>
    </citation>
    <scope>NUCLEOTIDE SEQUENCE [LARGE SCALE GENOMIC DNA]</scope>
    <source>
        <strain evidence="2 3">TI45-13ar</strain>
    </source>
</reference>
<dbReference type="InterPro" id="IPR002347">
    <property type="entry name" value="SDR_fam"/>
</dbReference>
<dbReference type="PATRIC" id="fig|1886670.3.peg.459"/>
<dbReference type="STRING" id="1886670.PTI45_00442"/>
<dbReference type="NCBIfam" id="NF004513">
    <property type="entry name" value="PRK05854.1"/>
    <property type="match status" value="1"/>
</dbReference>
<dbReference type="EMBL" id="MDER01000024">
    <property type="protein sequence ID" value="ODP30200.1"/>
    <property type="molecule type" value="Genomic_DNA"/>
</dbReference>
<dbReference type="GO" id="GO:0016630">
    <property type="term" value="F:protochlorophyllide reductase activity"/>
    <property type="evidence" value="ECO:0007669"/>
    <property type="project" value="UniProtKB-EC"/>
</dbReference>
<dbReference type="PRINTS" id="PR00081">
    <property type="entry name" value="GDHRDH"/>
</dbReference>
<evidence type="ECO:0000313" key="3">
    <source>
        <dbReference type="Proteomes" id="UP000094578"/>
    </source>
</evidence>
<dbReference type="PANTHER" id="PTHR43157">
    <property type="entry name" value="PHOSPHATIDYLINOSITOL-GLYCAN BIOSYNTHESIS CLASS F PROTEIN-RELATED"/>
    <property type="match status" value="1"/>
</dbReference>
<dbReference type="NCBIfam" id="NF004846">
    <property type="entry name" value="PRK06197.1"/>
    <property type="match status" value="1"/>
</dbReference>
<proteinExistence type="predicted"/>
<gene>
    <name evidence="2" type="ORF">PTI45_00442</name>
</gene>
<dbReference type="PANTHER" id="PTHR43157:SF31">
    <property type="entry name" value="PHOSPHATIDYLINOSITOL-GLYCAN BIOSYNTHESIS CLASS F PROTEIN"/>
    <property type="match status" value="1"/>
</dbReference>
<evidence type="ECO:0000313" key="2">
    <source>
        <dbReference type="EMBL" id="ODP30200.1"/>
    </source>
</evidence>
<keyword evidence="1 2" id="KW-0560">Oxidoreductase</keyword>
<name>A0A1E3LB91_9BACL</name>
<protein>
    <submittedName>
        <fullName evidence="2">Protochlorophyllide reductase</fullName>
        <ecNumber evidence="2">1.3.1.33</ecNumber>
    </submittedName>
</protein>
<organism evidence="2 3">
    <name type="scientific">Paenibacillus nuruki</name>
    <dbReference type="NCBI Taxonomy" id="1886670"/>
    <lineage>
        <taxon>Bacteria</taxon>
        <taxon>Bacillati</taxon>
        <taxon>Bacillota</taxon>
        <taxon>Bacilli</taxon>
        <taxon>Bacillales</taxon>
        <taxon>Paenibacillaceae</taxon>
        <taxon>Paenibacillus</taxon>
    </lineage>
</organism>
<dbReference type="RefSeq" id="WP_069325914.1">
    <property type="nucleotide sequence ID" value="NZ_MDER01000024.1"/>
</dbReference>
<evidence type="ECO:0000256" key="1">
    <source>
        <dbReference type="ARBA" id="ARBA00023002"/>
    </source>
</evidence>
<dbReference type="CDD" id="cd05327">
    <property type="entry name" value="retinol-DH_like_SDR_c_like"/>
    <property type="match status" value="1"/>
</dbReference>
<dbReference type="InterPro" id="IPR036291">
    <property type="entry name" value="NAD(P)-bd_dom_sf"/>
</dbReference>
<accession>A0A1E3LB91</accession>
<dbReference type="Gene3D" id="3.40.50.720">
    <property type="entry name" value="NAD(P)-binding Rossmann-like Domain"/>
    <property type="match status" value="1"/>
</dbReference>
<keyword evidence="3" id="KW-1185">Reference proteome</keyword>
<dbReference type="Pfam" id="PF00106">
    <property type="entry name" value="adh_short"/>
    <property type="match status" value="1"/>
</dbReference>
<comment type="caution">
    <text evidence="2">The sequence shown here is derived from an EMBL/GenBank/DDBJ whole genome shotgun (WGS) entry which is preliminary data.</text>
</comment>
<sequence>MTTHWDESQVPDMQGKTIVITGANSGIGYEATRILAGRGAEIIMAVRNYEKGQQALQNIQNVHPTAKLQLMRLDLSELASIRNFAEEFRQKHHQLSILINNAGVMMPPYSRTQDGFELQFGSNHLGHFALTGLLLPHLLATPSARIVTLSSIAAYAGKIDFDNLDGSKGYRAFKFYSQSKLANMLFARELQLRLAQHQADVISVACHPGFTHTNLASRGSGKPVSGIFGLLSRSFGQPALMGALPTLYAATSPAVHGGEYIGPDGKGGRKGYPKSDDHIDKLYQADLSKQLWTLSESLTGVHYEWKQPEFASFS</sequence>
<dbReference type="Proteomes" id="UP000094578">
    <property type="component" value="Unassembled WGS sequence"/>
</dbReference>
<dbReference type="SUPFAM" id="SSF51735">
    <property type="entry name" value="NAD(P)-binding Rossmann-fold domains"/>
    <property type="match status" value="1"/>
</dbReference>